<dbReference type="AlphaFoldDB" id="A0A2H1VLI1"/>
<proteinExistence type="predicted"/>
<name>A0A2H1VLI1_SPOFR</name>
<evidence type="ECO:0000313" key="1">
    <source>
        <dbReference type="EMBL" id="SOQ41104.1"/>
    </source>
</evidence>
<protein>
    <submittedName>
        <fullName evidence="1">SFRICE_029838</fullName>
    </submittedName>
</protein>
<sequence length="160" mass="18678">MAVQRSGGPTAKHFIFSKDNNYTAGWRTVLYLKDEPIQPGTQLFPRLSVLQIPLHHFYEVTISYMRKRFHLFENGIVPRAPLERCHIPRSRSHHVHSQIARERDRRDEMQFRSRCCVTTSFMVMRLGRNNTGPVDNLQTAHSRVTVCFDSDDKKILTVLI</sequence>
<gene>
    <name evidence="1" type="ORF">SFRICE_029838</name>
</gene>
<dbReference type="EMBL" id="ODYU01002952">
    <property type="protein sequence ID" value="SOQ41104.1"/>
    <property type="molecule type" value="Genomic_DNA"/>
</dbReference>
<reference evidence="1" key="1">
    <citation type="submission" date="2016-07" db="EMBL/GenBank/DDBJ databases">
        <authorList>
            <person name="Bretaudeau A."/>
        </authorList>
    </citation>
    <scope>NUCLEOTIDE SEQUENCE</scope>
    <source>
        <strain evidence="1">Rice</strain>
        <tissue evidence="1">Whole body</tissue>
    </source>
</reference>
<accession>A0A2H1VLI1</accession>
<organism evidence="1">
    <name type="scientific">Spodoptera frugiperda</name>
    <name type="common">Fall armyworm</name>
    <dbReference type="NCBI Taxonomy" id="7108"/>
    <lineage>
        <taxon>Eukaryota</taxon>
        <taxon>Metazoa</taxon>
        <taxon>Ecdysozoa</taxon>
        <taxon>Arthropoda</taxon>
        <taxon>Hexapoda</taxon>
        <taxon>Insecta</taxon>
        <taxon>Pterygota</taxon>
        <taxon>Neoptera</taxon>
        <taxon>Endopterygota</taxon>
        <taxon>Lepidoptera</taxon>
        <taxon>Glossata</taxon>
        <taxon>Ditrysia</taxon>
        <taxon>Noctuoidea</taxon>
        <taxon>Noctuidae</taxon>
        <taxon>Amphipyrinae</taxon>
        <taxon>Spodoptera</taxon>
    </lineage>
</organism>